<keyword evidence="3" id="KW-1185">Reference proteome</keyword>
<sequence>MSRIQYFVAASLDGFIATPTDDLAWLLQFDGFDGGMESYEAFMAGVGCIVMGGATYAWLMEHEADNWPYPGTPCYVFTRHEHTAPAGADITFVRGNVSEFIADFRADAAGKNVWVVGGGDLAAQFADAGLLDELILSVIPVVLGNGKRLLPLAGPTPPLELTASRAMGRGIVELRYLLNGSAADS</sequence>
<comment type="caution">
    <text evidence="2">The sequence shown here is derived from an EMBL/GenBank/DDBJ whole genome shotgun (WGS) entry which is preliminary data.</text>
</comment>
<reference evidence="3" key="1">
    <citation type="journal article" date="2014" name="Genome Announc.">
        <title>Genome Sequence of Arthrobacter siccitolerans 4J27, a Xeroprotectant-Producing Desiccation-Tolerant Microorganism.</title>
        <authorList>
            <person name="Manzanera M."/>
            <person name="Santa-Cruz-Calvo L."/>
            <person name="Vilchez J.I."/>
            <person name="Garcia-Fontana C."/>
            <person name="Silva-Castro G.A."/>
            <person name="Calvo C."/>
            <person name="Gonzalez-Lopez J."/>
        </authorList>
    </citation>
    <scope>NUCLEOTIDE SEQUENCE [LARGE SCALE GENOMIC DNA]</scope>
    <source>
        <strain evidence="3">4J27</strain>
    </source>
</reference>
<proteinExistence type="predicted"/>
<dbReference type="Pfam" id="PF01872">
    <property type="entry name" value="RibD_C"/>
    <property type="match status" value="1"/>
</dbReference>
<feature type="domain" description="Bacterial bifunctional deaminase-reductase C-terminal" evidence="1">
    <location>
        <begin position="4"/>
        <end position="172"/>
    </location>
</feature>
<protein>
    <submittedName>
        <fullName evidence="2">Dihydrofolate reductase domain protein</fullName>
    </submittedName>
</protein>
<dbReference type="AlphaFoldDB" id="A0A024H3W7"/>
<name>A0A024H3W7_9MICC</name>
<dbReference type="InterPro" id="IPR002734">
    <property type="entry name" value="RibDG_C"/>
</dbReference>
<dbReference type="InterPro" id="IPR050765">
    <property type="entry name" value="Riboflavin_Biosynth_HTPR"/>
</dbReference>
<dbReference type="RefSeq" id="WP_050055367.1">
    <property type="nucleotide sequence ID" value="NZ_CAQI01000044.1"/>
</dbReference>
<dbReference type="SUPFAM" id="SSF53597">
    <property type="entry name" value="Dihydrofolate reductase-like"/>
    <property type="match status" value="1"/>
</dbReference>
<dbReference type="PANTHER" id="PTHR38011">
    <property type="entry name" value="DIHYDROFOLATE REDUCTASE FAMILY PROTEIN (AFU_ORTHOLOGUE AFUA_8G06820)"/>
    <property type="match status" value="1"/>
</dbReference>
<dbReference type="EMBL" id="CAQI01000044">
    <property type="protein sequence ID" value="CCQ46449.1"/>
    <property type="molecule type" value="Genomic_DNA"/>
</dbReference>
<dbReference type="OrthoDB" id="3427770at2"/>
<dbReference type="Proteomes" id="UP000035722">
    <property type="component" value="Unassembled WGS sequence"/>
</dbReference>
<accession>A0A024H3W7</accession>
<gene>
    <name evidence="2" type="ORF">ARTSIC4J27_2412</name>
</gene>
<dbReference type="GO" id="GO:0008703">
    <property type="term" value="F:5-amino-6-(5-phosphoribosylamino)uracil reductase activity"/>
    <property type="evidence" value="ECO:0007669"/>
    <property type="project" value="InterPro"/>
</dbReference>
<evidence type="ECO:0000313" key="3">
    <source>
        <dbReference type="Proteomes" id="UP000035722"/>
    </source>
</evidence>
<dbReference type="InterPro" id="IPR024072">
    <property type="entry name" value="DHFR-like_dom_sf"/>
</dbReference>
<evidence type="ECO:0000313" key="2">
    <source>
        <dbReference type="EMBL" id="CCQ46449.1"/>
    </source>
</evidence>
<dbReference type="Gene3D" id="3.40.430.10">
    <property type="entry name" value="Dihydrofolate Reductase, subunit A"/>
    <property type="match status" value="1"/>
</dbReference>
<dbReference type="GO" id="GO:0009231">
    <property type="term" value="P:riboflavin biosynthetic process"/>
    <property type="evidence" value="ECO:0007669"/>
    <property type="project" value="InterPro"/>
</dbReference>
<organism evidence="2 3">
    <name type="scientific">Pseudarthrobacter siccitolerans</name>
    <dbReference type="NCBI Taxonomy" id="861266"/>
    <lineage>
        <taxon>Bacteria</taxon>
        <taxon>Bacillati</taxon>
        <taxon>Actinomycetota</taxon>
        <taxon>Actinomycetes</taxon>
        <taxon>Micrococcales</taxon>
        <taxon>Micrococcaceae</taxon>
        <taxon>Pseudarthrobacter</taxon>
    </lineage>
</organism>
<evidence type="ECO:0000259" key="1">
    <source>
        <dbReference type="Pfam" id="PF01872"/>
    </source>
</evidence>
<dbReference type="PANTHER" id="PTHR38011:SF11">
    <property type="entry name" value="2,5-DIAMINO-6-RIBOSYLAMINO-4(3H)-PYRIMIDINONE 5'-PHOSPHATE REDUCTASE"/>
    <property type="match status" value="1"/>
</dbReference>
<dbReference type="STRING" id="861266.ARTSIC4J27_2412"/>